<feature type="region of interest" description="Disordered" evidence="1">
    <location>
        <begin position="16"/>
        <end position="38"/>
    </location>
</feature>
<evidence type="ECO:0000313" key="3">
    <source>
        <dbReference type="Proteomes" id="UP001341840"/>
    </source>
</evidence>
<evidence type="ECO:0000256" key="1">
    <source>
        <dbReference type="SAM" id="MobiDB-lite"/>
    </source>
</evidence>
<sequence>MSFDVLLRLIMISDASSTSSTPITASSSLPETSPSSASARVTVLSPPCLRPRCDEIQWPFAKDEIAIKVDDSHYFFSFRPPKGSEFDSDSDEEDWRKHGKDKN</sequence>
<proteinExistence type="predicted"/>
<feature type="non-terminal residue" evidence="2">
    <location>
        <position position="103"/>
    </location>
</feature>
<protein>
    <submittedName>
        <fullName evidence="2">Response to cold</fullName>
    </submittedName>
</protein>
<reference evidence="2 3" key="1">
    <citation type="journal article" date="2023" name="Plants (Basel)">
        <title>Bridging the Gap: Combining Genomics and Transcriptomics Approaches to Understand Stylosanthes scabra, an Orphan Legume from the Brazilian Caatinga.</title>
        <authorList>
            <person name="Ferreira-Neto J.R.C."/>
            <person name="da Silva M.D."/>
            <person name="Binneck E."/>
            <person name="de Melo N.F."/>
            <person name="da Silva R.H."/>
            <person name="de Melo A.L.T.M."/>
            <person name="Pandolfi V."/>
            <person name="Bustamante F.O."/>
            <person name="Brasileiro-Vidal A.C."/>
            <person name="Benko-Iseppon A.M."/>
        </authorList>
    </citation>
    <scope>NUCLEOTIDE SEQUENCE [LARGE SCALE GENOMIC DNA]</scope>
    <source>
        <tissue evidence="2">Leaves</tissue>
    </source>
</reference>
<name>A0ABU6QWB4_9FABA</name>
<evidence type="ECO:0000313" key="2">
    <source>
        <dbReference type="EMBL" id="MED6116386.1"/>
    </source>
</evidence>
<dbReference type="EMBL" id="JASCZI010002723">
    <property type="protein sequence ID" value="MED6116386.1"/>
    <property type="molecule type" value="Genomic_DNA"/>
</dbReference>
<dbReference type="Proteomes" id="UP001341840">
    <property type="component" value="Unassembled WGS sequence"/>
</dbReference>
<organism evidence="2 3">
    <name type="scientific">Stylosanthes scabra</name>
    <dbReference type="NCBI Taxonomy" id="79078"/>
    <lineage>
        <taxon>Eukaryota</taxon>
        <taxon>Viridiplantae</taxon>
        <taxon>Streptophyta</taxon>
        <taxon>Embryophyta</taxon>
        <taxon>Tracheophyta</taxon>
        <taxon>Spermatophyta</taxon>
        <taxon>Magnoliopsida</taxon>
        <taxon>eudicotyledons</taxon>
        <taxon>Gunneridae</taxon>
        <taxon>Pentapetalae</taxon>
        <taxon>rosids</taxon>
        <taxon>fabids</taxon>
        <taxon>Fabales</taxon>
        <taxon>Fabaceae</taxon>
        <taxon>Papilionoideae</taxon>
        <taxon>50 kb inversion clade</taxon>
        <taxon>dalbergioids sensu lato</taxon>
        <taxon>Dalbergieae</taxon>
        <taxon>Pterocarpus clade</taxon>
        <taxon>Stylosanthes</taxon>
    </lineage>
</organism>
<keyword evidence="3" id="KW-1185">Reference proteome</keyword>
<accession>A0ABU6QWB4</accession>
<gene>
    <name evidence="2" type="primary">ERD7_6</name>
    <name evidence="2" type="ORF">PIB30_099846</name>
</gene>
<feature type="region of interest" description="Disordered" evidence="1">
    <location>
        <begin position="78"/>
        <end position="103"/>
    </location>
</feature>
<comment type="caution">
    <text evidence="2">The sequence shown here is derived from an EMBL/GenBank/DDBJ whole genome shotgun (WGS) entry which is preliminary data.</text>
</comment>